<evidence type="ECO:0000313" key="4">
    <source>
        <dbReference type="Proteomes" id="UP000327044"/>
    </source>
</evidence>
<comment type="caution">
    <text evidence="3">The sequence shown here is derived from an EMBL/GenBank/DDBJ whole genome shotgun (WGS) entry which is preliminary data.</text>
</comment>
<feature type="region of interest" description="Disordered" evidence="1">
    <location>
        <begin position="68"/>
        <end position="141"/>
    </location>
</feature>
<feature type="compositionally biased region" description="Basic residues" evidence="1">
    <location>
        <begin position="94"/>
        <end position="106"/>
    </location>
</feature>
<dbReference type="Pfam" id="PF13843">
    <property type="entry name" value="DDE_Tnp_1_7"/>
    <property type="match status" value="1"/>
</dbReference>
<protein>
    <recommendedName>
        <fullName evidence="2">PiggyBac transposable element-derived protein domain-containing protein</fullName>
    </recommendedName>
</protein>
<dbReference type="EMBL" id="VVIM01000001">
    <property type="protein sequence ID" value="KAB0803455.1"/>
    <property type="molecule type" value="Genomic_DNA"/>
</dbReference>
<dbReference type="PANTHER" id="PTHR47055">
    <property type="entry name" value="DDE_TNP_1_7 DOMAIN-CONTAINING PROTEIN"/>
    <property type="match status" value="1"/>
</dbReference>
<dbReference type="GO" id="GO:0043565">
    <property type="term" value="F:sequence-specific DNA binding"/>
    <property type="evidence" value="ECO:0007669"/>
    <property type="project" value="TreeGrafter"/>
</dbReference>
<sequence length="446" mass="51483">MDIRFEHGFSLQEALDMVFEDTNNDSDPLIFISPPDAAVETDEDSANEDDGGLIDNLSRRQLSAVAEIRWNGKDDNEIGNQRTQEPEIPEKKNPTPKKRKSKIRKKCHDDSEIDSHPTEVLTRLEKTKSPPKKRKSKGRTKTTWIDGNITMQKDFPIPDYSAFQDKSPVDLFELMLSEDILLLILEESKKYALFLNLPDPKISMSELKCFIGILIATGYNILPGKDFYWDSGDDMGNQMIKNACRRDRFRQIMRFLHLADNTQMNPNDKLWKLRPLIDRLQRNFLKYYKPTQHMNYDESMVKYYGRHSCKQFIRGKPIRFGYKVWCLNSENGYLINFDIYQGASPNSNEYYDQEFGKATAPLVIMLDGLPQKQLPYQIYVDNLFTSFKLLTHLGERGYGTTGTIRENRVPSDCPLTNKNSMSKKKRGEYEGKISKEEGIIDGSMGG</sequence>
<feature type="compositionally biased region" description="Basic and acidic residues" evidence="1">
    <location>
        <begin position="84"/>
        <end position="93"/>
    </location>
</feature>
<gene>
    <name evidence="3" type="ORF">PPYR_00425</name>
</gene>
<dbReference type="PANTHER" id="PTHR47055:SF3">
    <property type="entry name" value="PHORBOL-ESTER_DAG-TYPE DOMAIN-CONTAINING PROTEIN"/>
    <property type="match status" value="1"/>
</dbReference>
<dbReference type="InterPro" id="IPR052638">
    <property type="entry name" value="PiggyBac_TE-derived"/>
</dbReference>
<feature type="region of interest" description="Disordered" evidence="1">
    <location>
        <begin position="35"/>
        <end position="55"/>
    </location>
</feature>
<feature type="compositionally biased region" description="Basic residues" evidence="1">
    <location>
        <begin position="129"/>
        <end position="140"/>
    </location>
</feature>
<reference evidence="3 4" key="1">
    <citation type="journal article" date="2018" name="Elife">
        <title>Firefly genomes illuminate parallel origins of bioluminescence in beetles.</title>
        <authorList>
            <person name="Fallon T.R."/>
            <person name="Lower S.E."/>
            <person name="Chang C.H."/>
            <person name="Bessho-Uehara M."/>
            <person name="Martin G.J."/>
            <person name="Bewick A.J."/>
            <person name="Behringer M."/>
            <person name="Debat H.J."/>
            <person name="Wong I."/>
            <person name="Day J.C."/>
            <person name="Suvorov A."/>
            <person name="Silva C.J."/>
            <person name="Stanger-Hall K.F."/>
            <person name="Hall D.W."/>
            <person name="Schmitz R.J."/>
            <person name="Nelson D.R."/>
            <person name="Lewis S.M."/>
            <person name="Shigenobu S."/>
            <person name="Bybee S.M."/>
            <person name="Larracuente A.M."/>
            <person name="Oba Y."/>
            <person name="Weng J.K."/>
        </authorList>
    </citation>
    <scope>NUCLEOTIDE SEQUENCE [LARGE SCALE GENOMIC DNA]</scope>
    <source>
        <strain evidence="3">1611_PpyrPB1</strain>
        <tissue evidence="3">Whole body</tissue>
    </source>
</reference>
<proteinExistence type="predicted"/>
<organism evidence="3 4">
    <name type="scientific">Photinus pyralis</name>
    <name type="common">Common eastern firefly</name>
    <name type="synonym">Lampyris pyralis</name>
    <dbReference type="NCBI Taxonomy" id="7054"/>
    <lineage>
        <taxon>Eukaryota</taxon>
        <taxon>Metazoa</taxon>
        <taxon>Ecdysozoa</taxon>
        <taxon>Arthropoda</taxon>
        <taxon>Hexapoda</taxon>
        <taxon>Insecta</taxon>
        <taxon>Pterygota</taxon>
        <taxon>Neoptera</taxon>
        <taxon>Endopterygota</taxon>
        <taxon>Coleoptera</taxon>
        <taxon>Polyphaga</taxon>
        <taxon>Elateriformia</taxon>
        <taxon>Elateroidea</taxon>
        <taxon>Lampyridae</taxon>
        <taxon>Lampyrinae</taxon>
        <taxon>Photinus</taxon>
    </lineage>
</organism>
<dbReference type="Proteomes" id="UP000327044">
    <property type="component" value="Unassembled WGS sequence"/>
</dbReference>
<evidence type="ECO:0000256" key="1">
    <source>
        <dbReference type="SAM" id="MobiDB-lite"/>
    </source>
</evidence>
<evidence type="ECO:0000259" key="2">
    <source>
        <dbReference type="Pfam" id="PF13843"/>
    </source>
</evidence>
<feature type="compositionally biased region" description="Acidic residues" evidence="1">
    <location>
        <begin position="39"/>
        <end position="52"/>
    </location>
</feature>
<name>A0A5N4B1I5_PHOPY</name>
<keyword evidence="4" id="KW-1185">Reference proteome</keyword>
<accession>A0A5N4B1I5</accession>
<evidence type="ECO:0000313" key="3">
    <source>
        <dbReference type="EMBL" id="KAB0803455.1"/>
    </source>
</evidence>
<feature type="compositionally biased region" description="Basic and acidic residues" evidence="1">
    <location>
        <begin position="107"/>
        <end position="128"/>
    </location>
</feature>
<dbReference type="InterPro" id="IPR029526">
    <property type="entry name" value="PGBD"/>
</dbReference>
<dbReference type="InParanoid" id="A0A5N4B1I5"/>
<feature type="domain" description="PiggyBac transposable element-derived protein" evidence="2">
    <location>
        <begin position="167"/>
        <end position="429"/>
    </location>
</feature>
<dbReference type="AlphaFoldDB" id="A0A5N4B1I5"/>